<dbReference type="Proteomes" id="UP001437256">
    <property type="component" value="Unassembled WGS sequence"/>
</dbReference>
<sequence>MVNSLLVPNLPMNRMKTLATALATAPESFVNGTWNGVLHSPKYFPQPDFIIQPEYRVEGVGDADLLVQRQSFASDAVSWTWRVVYEGKSQAGDSWEKINTQVIKYPRTALSAGQVCWCIGAKGRKVRFWRFKKGDSAETRSLQWVNGKIKIWPENNTVQPYDIVDDQTEIESLLLHFRNN</sequence>
<gene>
    <name evidence="1" type="ORF">AAF712_012734</name>
</gene>
<organism evidence="1 2">
    <name type="scientific">Marasmius tenuissimus</name>
    <dbReference type="NCBI Taxonomy" id="585030"/>
    <lineage>
        <taxon>Eukaryota</taxon>
        <taxon>Fungi</taxon>
        <taxon>Dikarya</taxon>
        <taxon>Basidiomycota</taxon>
        <taxon>Agaricomycotina</taxon>
        <taxon>Agaricomycetes</taxon>
        <taxon>Agaricomycetidae</taxon>
        <taxon>Agaricales</taxon>
        <taxon>Marasmiineae</taxon>
        <taxon>Marasmiaceae</taxon>
        <taxon>Marasmius</taxon>
    </lineage>
</organism>
<name>A0ABR2ZHM1_9AGAR</name>
<evidence type="ECO:0000313" key="1">
    <source>
        <dbReference type="EMBL" id="KAL0060451.1"/>
    </source>
</evidence>
<accession>A0ABR2ZHM1</accession>
<proteinExistence type="predicted"/>
<dbReference type="EMBL" id="JBBXMP010000175">
    <property type="protein sequence ID" value="KAL0060451.1"/>
    <property type="molecule type" value="Genomic_DNA"/>
</dbReference>
<comment type="caution">
    <text evidence="1">The sequence shown here is derived from an EMBL/GenBank/DDBJ whole genome shotgun (WGS) entry which is preliminary data.</text>
</comment>
<protein>
    <submittedName>
        <fullName evidence="1">Uncharacterized protein</fullName>
    </submittedName>
</protein>
<reference evidence="1 2" key="1">
    <citation type="submission" date="2024-05" db="EMBL/GenBank/DDBJ databases">
        <title>A draft genome resource for the thread blight pathogen Marasmius tenuissimus strain MS-2.</title>
        <authorList>
            <person name="Yulfo-Soto G.E."/>
            <person name="Baruah I.K."/>
            <person name="Amoako-Attah I."/>
            <person name="Bukari Y."/>
            <person name="Meinhardt L.W."/>
            <person name="Bailey B.A."/>
            <person name="Cohen S.P."/>
        </authorList>
    </citation>
    <scope>NUCLEOTIDE SEQUENCE [LARGE SCALE GENOMIC DNA]</scope>
    <source>
        <strain evidence="1 2">MS-2</strain>
    </source>
</reference>
<evidence type="ECO:0000313" key="2">
    <source>
        <dbReference type="Proteomes" id="UP001437256"/>
    </source>
</evidence>
<keyword evidence="2" id="KW-1185">Reference proteome</keyword>